<dbReference type="Pfam" id="PF02597">
    <property type="entry name" value="ThiS"/>
    <property type="match status" value="1"/>
</dbReference>
<gene>
    <name evidence="1" type="ORF">SAMN02745883_01835</name>
</gene>
<protein>
    <submittedName>
        <fullName evidence="1">Sulfur carrier protein</fullName>
    </submittedName>
</protein>
<dbReference type="PANTHER" id="PTHR34472">
    <property type="entry name" value="SULFUR CARRIER PROTEIN THIS"/>
    <property type="match status" value="1"/>
</dbReference>
<dbReference type="CDD" id="cd00565">
    <property type="entry name" value="Ubl_ThiS"/>
    <property type="match status" value="1"/>
</dbReference>
<dbReference type="EMBL" id="FRAJ01000015">
    <property type="protein sequence ID" value="SHK34158.1"/>
    <property type="molecule type" value="Genomic_DNA"/>
</dbReference>
<name>A0A1M6RP90_9FIRM</name>
<reference evidence="1 2" key="1">
    <citation type="submission" date="2016-11" db="EMBL/GenBank/DDBJ databases">
        <authorList>
            <person name="Jaros S."/>
            <person name="Januszkiewicz K."/>
            <person name="Wedrychowicz H."/>
        </authorList>
    </citation>
    <scope>NUCLEOTIDE SEQUENCE [LARGE SCALE GENOMIC DNA]</scope>
    <source>
        <strain evidence="1 2">DSM 14501</strain>
    </source>
</reference>
<evidence type="ECO:0000313" key="1">
    <source>
        <dbReference type="EMBL" id="SHK34158.1"/>
    </source>
</evidence>
<proteinExistence type="predicted"/>
<keyword evidence="2" id="KW-1185">Reference proteome</keyword>
<dbReference type="InterPro" id="IPR016155">
    <property type="entry name" value="Mopterin_synth/thiamin_S_b"/>
</dbReference>
<organism evidence="1 2">
    <name type="scientific">Caminicella sporogenes DSM 14501</name>
    <dbReference type="NCBI Taxonomy" id="1121266"/>
    <lineage>
        <taxon>Bacteria</taxon>
        <taxon>Bacillati</taxon>
        <taxon>Bacillota</taxon>
        <taxon>Clostridia</taxon>
        <taxon>Peptostreptococcales</taxon>
        <taxon>Caminicellaceae</taxon>
        <taxon>Caminicella</taxon>
    </lineage>
</organism>
<dbReference type="InterPro" id="IPR003749">
    <property type="entry name" value="ThiS/MoaD-like"/>
</dbReference>
<dbReference type="STRING" id="1121266.SAMN02745883_01835"/>
<dbReference type="AlphaFoldDB" id="A0A1M6RP90"/>
<accession>A0A1M6RP90</accession>
<dbReference type="PANTHER" id="PTHR34472:SF1">
    <property type="entry name" value="SULFUR CARRIER PROTEIN THIS"/>
    <property type="match status" value="1"/>
</dbReference>
<dbReference type="InterPro" id="IPR010035">
    <property type="entry name" value="Thi_S"/>
</dbReference>
<dbReference type="InterPro" id="IPR012675">
    <property type="entry name" value="Beta-grasp_dom_sf"/>
</dbReference>
<dbReference type="Proteomes" id="UP000184082">
    <property type="component" value="Unassembled WGS sequence"/>
</dbReference>
<dbReference type="RefSeq" id="WP_072967814.1">
    <property type="nucleotide sequence ID" value="NZ_FRAJ01000015.1"/>
</dbReference>
<dbReference type="Gene3D" id="3.10.20.30">
    <property type="match status" value="1"/>
</dbReference>
<dbReference type="NCBIfam" id="TIGR01683">
    <property type="entry name" value="thiS"/>
    <property type="match status" value="1"/>
</dbReference>
<dbReference type="SUPFAM" id="SSF54285">
    <property type="entry name" value="MoaD/ThiS"/>
    <property type="match status" value="1"/>
</dbReference>
<evidence type="ECO:0000313" key="2">
    <source>
        <dbReference type="Proteomes" id="UP000184082"/>
    </source>
</evidence>
<sequence>MIVNGIKMNFKNGITVLQLLTKLNLDKDKVVVEVNRKILDKKQYSDYLLNENDRIEIINLVGGG</sequence>